<organism evidence="2 3">
    <name type="scientific">Elaphomyces granulatus</name>
    <dbReference type="NCBI Taxonomy" id="519963"/>
    <lineage>
        <taxon>Eukaryota</taxon>
        <taxon>Fungi</taxon>
        <taxon>Dikarya</taxon>
        <taxon>Ascomycota</taxon>
        <taxon>Pezizomycotina</taxon>
        <taxon>Eurotiomycetes</taxon>
        <taxon>Eurotiomycetidae</taxon>
        <taxon>Eurotiales</taxon>
        <taxon>Elaphomycetaceae</taxon>
        <taxon>Elaphomyces</taxon>
    </lineage>
</organism>
<dbReference type="PANTHER" id="PTHR38116:SF9">
    <property type="entry name" value="BZIP DOMAIN-CONTAINING PROTEIN"/>
    <property type="match status" value="1"/>
</dbReference>
<dbReference type="SUPFAM" id="SSF57959">
    <property type="entry name" value="Leucine zipper domain"/>
    <property type="match status" value="1"/>
</dbReference>
<dbReference type="GO" id="GO:0003700">
    <property type="term" value="F:DNA-binding transcription factor activity"/>
    <property type="evidence" value="ECO:0007669"/>
    <property type="project" value="InterPro"/>
</dbReference>
<keyword evidence="3" id="KW-1185">Reference proteome</keyword>
<protein>
    <recommendedName>
        <fullName evidence="4">BZIP domain-containing protein</fullName>
    </recommendedName>
</protein>
<reference evidence="2 3" key="1">
    <citation type="journal article" date="2015" name="Environ. Microbiol.">
        <title>Metagenome sequence of Elaphomyces granulatus from sporocarp tissue reveals Ascomycota ectomycorrhizal fingerprints of genome expansion and a Proteobacteria-rich microbiome.</title>
        <authorList>
            <person name="Quandt C.A."/>
            <person name="Kohler A."/>
            <person name="Hesse C.N."/>
            <person name="Sharpton T.J."/>
            <person name="Martin F."/>
            <person name="Spatafora J.W."/>
        </authorList>
    </citation>
    <scope>NUCLEOTIDE SEQUENCE [LARGE SCALE GENOMIC DNA]</scope>
    <source>
        <strain evidence="2 3">OSC145934</strain>
    </source>
</reference>
<feature type="compositionally biased region" description="Basic and acidic residues" evidence="1">
    <location>
        <begin position="8"/>
        <end position="25"/>
    </location>
</feature>
<dbReference type="Pfam" id="PF11905">
    <property type="entry name" value="DUF3425"/>
    <property type="match status" value="1"/>
</dbReference>
<accession>A0A232LY91</accession>
<dbReference type="OrthoDB" id="2245989at2759"/>
<proteinExistence type="predicted"/>
<sequence length="462" mass="51489">MTTKRTRRAQDVRVPDVTENASERRRVLNILAQRRYRRRKKERLEALEAQMKEHGSSSKAKSRVDDDASTTSTTILAPRPPENESESQDDEMTVETSSPGTTTQSTNPGPKYTGRLGELLLSESKDDYYYRLQDPILAGSLVNANLHGQQVSPDEYDTTAGNISPEDFLSDLGSDDISLSPDLSLLDLDYDFQQLTPPHSPAAAASTSTSLEDLGLLLGKRGYTLAAKLQDQQVSTFTFPDDRLLEVPSLTLLNAVLTVALRLNVADRLWDTRAMSPFYIGSGSSSRTAPTMHNMDGGLLPSASGGYNPSLHGMAELTRDLYGSELFPDHLSGIPAHLQPTSTQRLLPHHPLLDLLPWPSTRDKLIQVFNVPPYLRPPVARDPLGMVRLVYDMEDPGGEGLSLSGQDPFEPRVWVIGQVMFDRWWWAFEANVINECNRLRRERGKDVLSLKWENRTFKSVGT</sequence>
<dbReference type="InterPro" id="IPR021833">
    <property type="entry name" value="DUF3425"/>
</dbReference>
<gene>
    <name evidence="2" type="ORF">Egran_03175</name>
</gene>
<dbReference type="Gene3D" id="1.20.5.170">
    <property type="match status" value="1"/>
</dbReference>
<evidence type="ECO:0000313" key="2">
    <source>
        <dbReference type="EMBL" id="OXV09056.1"/>
    </source>
</evidence>
<dbReference type="InterPro" id="IPR046347">
    <property type="entry name" value="bZIP_sf"/>
</dbReference>
<evidence type="ECO:0000256" key="1">
    <source>
        <dbReference type="SAM" id="MobiDB-lite"/>
    </source>
</evidence>
<dbReference type="PANTHER" id="PTHR38116">
    <property type="entry name" value="CHROMOSOME 7, WHOLE GENOME SHOTGUN SEQUENCE"/>
    <property type="match status" value="1"/>
</dbReference>
<evidence type="ECO:0000313" key="3">
    <source>
        <dbReference type="Proteomes" id="UP000243515"/>
    </source>
</evidence>
<feature type="region of interest" description="Disordered" evidence="1">
    <location>
        <begin position="43"/>
        <end position="115"/>
    </location>
</feature>
<feature type="region of interest" description="Disordered" evidence="1">
    <location>
        <begin position="1"/>
        <end position="25"/>
    </location>
</feature>
<feature type="compositionally biased region" description="Basic and acidic residues" evidence="1">
    <location>
        <begin position="43"/>
        <end position="66"/>
    </location>
</feature>
<dbReference type="Proteomes" id="UP000243515">
    <property type="component" value="Unassembled WGS sequence"/>
</dbReference>
<comment type="caution">
    <text evidence="2">The sequence shown here is derived from an EMBL/GenBank/DDBJ whole genome shotgun (WGS) entry which is preliminary data.</text>
</comment>
<name>A0A232LY91_9EURO</name>
<evidence type="ECO:0008006" key="4">
    <source>
        <dbReference type="Google" id="ProtNLM"/>
    </source>
</evidence>
<feature type="compositionally biased region" description="Acidic residues" evidence="1">
    <location>
        <begin position="83"/>
        <end position="93"/>
    </location>
</feature>
<dbReference type="EMBL" id="NPHW01003736">
    <property type="protein sequence ID" value="OXV09056.1"/>
    <property type="molecule type" value="Genomic_DNA"/>
</dbReference>
<feature type="compositionally biased region" description="Polar residues" evidence="1">
    <location>
        <begin position="94"/>
        <end position="108"/>
    </location>
</feature>
<dbReference type="AlphaFoldDB" id="A0A232LY91"/>